<evidence type="ECO:0000256" key="2">
    <source>
        <dbReference type="ARBA" id="ARBA00022679"/>
    </source>
</evidence>
<feature type="compositionally biased region" description="Gly residues" evidence="3">
    <location>
        <begin position="16"/>
        <end position="37"/>
    </location>
</feature>
<evidence type="ECO:0000256" key="3">
    <source>
        <dbReference type="SAM" id="MobiDB-lite"/>
    </source>
</evidence>
<protein>
    <submittedName>
        <fullName evidence="4">CoA transferase</fullName>
    </submittedName>
</protein>
<dbReference type="InterPro" id="IPR023606">
    <property type="entry name" value="CoA-Trfase_III_dom_1_sf"/>
</dbReference>
<dbReference type="Gene3D" id="3.30.1540.10">
    <property type="entry name" value="formyl-coa transferase, domain 3"/>
    <property type="match status" value="1"/>
</dbReference>
<keyword evidence="5" id="KW-1185">Reference proteome</keyword>
<name>A0ABW2T9P2_9ACTN</name>
<dbReference type="Gene3D" id="3.40.50.10540">
    <property type="entry name" value="Crotonobetainyl-coa:carnitine coa-transferase, domain 1"/>
    <property type="match status" value="2"/>
</dbReference>
<evidence type="ECO:0000313" key="5">
    <source>
        <dbReference type="Proteomes" id="UP001596514"/>
    </source>
</evidence>
<dbReference type="EMBL" id="JBHTEE010000001">
    <property type="protein sequence ID" value="MFC7605425.1"/>
    <property type="molecule type" value="Genomic_DNA"/>
</dbReference>
<dbReference type="Proteomes" id="UP001596514">
    <property type="component" value="Unassembled WGS sequence"/>
</dbReference>
<dbReference type="InterPro" id="IPR050509">
    <property type="entry name" value="CoA-transferase_III"/>
</dbReference>
<dbReference type="Pfam" id="PF02515">
    <property type="entry name" value="CoA_transf_3"/>
    <property type="match status" value="2"/>
</dbReference>
<reference evidence="5" key="1">
    <citation type="journal article" date="2019" name="Int. J. Syst. Evol. Microbiol.">
        <title>The Global Catalogue of Microorganisms (GCM) 10K type strain sequencing project: providing services to taxonomists for standard genome sequencing and annotation.</title>
        <authorList>
            <consortium name="The Broad Institute Genomics Platform"/>
            <consortium name="The Broad Institute Genome Sequencing Center for Infectious Disease"/>
            <person name="Wu L."/>
            <person name="Ma J."/>
        </authorList>
    </citation>
    <scope>NUCLEOTIDE SEQUENCE [LARGE SCALE GENOMIC DNA]</scope>
    <source>
        <strain evidence="5">JCM 10083</strain>
    </source>
</reference>
<evidence type="ECO:0000256" key="1">
    <source>
        <dbReference type="ARBA" id="ARBA00008383"/>
    </source>
</evidence>
<feature type="region of interest" description="Disordered" evidence="3">
    <location>
        <begin position="1"/>
        <end position="37"/>
    </location>
</feature>
<comment type="caution">
    <text evidence="4">The sequence shown here is derived from an EMBL/GenBank/DDBJ whole genome shotgun (WGS) entry which is preliminary data.</text>
</comment>
<gene>
    <name evidence="4" type="ORF">ACFQVD_35525</name>
</gene>
<comment type="similarity">
    <text evidence="1">Belongs to the CoA-transferase III family.</text>
</comment>
<evidence type="ECO:0000313" key="4">
    <source>
        <dbReference type="EMBL" id="MFC7605425.1"/>
    </source>
</evidence>
<sequence length="777" mass="80438">MSGQDRMGAEHPFGGHSPGGHGDGNPGGGGAGPAASGGGLPGHGLRVVDLGAGMAAALVSTLLADAGAVVHRVAPSGDEVFDEVYPAHRGWRSVTVPADPADLDVLLAQADVCLVGGEDHPAVTPRHDAADLADRYPRLVVAHLTGYAAGHAPGAPAVDLLVQARTGMVAEHFSDRPLYFAVPFPTYGQAMLAALGVWTALLERAGSGRGQVVGASLQQGAALFMTPFWMRAERPDAEFGKVTPKDVKHLIFQCADGGYVQFVMGVPSAVAKLYRILGIDVPVDPADRGIPRVGASPDTYFGDRPLIAAHVAKLDRAGILAAAEVEGLPAAPVLDLGEFLDDEQLAANGLLVDRGGATGPGNVIGFLGSARAPVETDGPAGTGPTGGGPPLAGVTVLDFGSYVAGPFASRLLADLGASVLKVESLGGDPNRGLQRHFLAAHVGKRALAVDVKTPEGAEVLRRLLARADVVMHNLRPKAAERMGVSPEAVRAVRPDAVTLQAFAFGPTGPRADAPGFDMVIQALLGLERRAGGPDGPPLWIRTPYLDYVSGALGAVAVLMALYGRRTAGRAGDMWVSLLNAGMFLLSDLLREADGTLRGAPPLDGALQGVHPGERLYRTADGWIAIAARTEEAALAMWRVMLPGEPPLPRAAWDGAVAARFDEVCAGRTAAALLTALAEVGVWAEECRTDGLAELERVERAGPERDPAVACLLADRADDRYGRLTGCLGPLVSFSRTETPADDLPGGPGHGAHTRQVLAELGYTDAEAEELLRAGVVR</sequence>
<dbReference type="PANTHER" id="PTHR48228">
    <property type="entry name" value="SUCCINYL-COA--D-CITRAMALATE COA-TRANSFERASE"/>
    <property type="match status" value="1"/>
</dbReference>
<dbReference type="SUPFAM" id="SSF89796">
    <property type="entry name" value="CoA-transferase family III (CaiB/BaiF)"/>
    <property type="match status" value="2"/>
</dbReference>
<accession>A0ABW2T9P2</accession>
<keyword evidence="2 4" id="KW-0808">Transferase</keyword>
<dbReference type="PANTHER" id="PTHR48228:SF6">
    <property type="entry name" value="L-CARNITINE COA-TRANSFERASE"/>
    <property type="match status" value="1"/>
</dbReference>
<dbReference type="InterPro" id="IPR003673">
    <property type="entry name" value="CoA-Trfase_fam_III"/>
</dbReference>
<dbReference type="InterPro" id="IPR044855">
    <property type="entry name" value="CoA-Trfase_III_dom3_sf"/>
</dbReference>
<organism evidence="4 5">
    <name type="scientific">Streptosporangium amethystogenes subsp. fukuiense</name>
    <dbReference type="NCBI Taxonomy" id="698418"/>
    <lineage>
        <taxon>Bacteria</taxon>
        <taxon>Bacillati</taxon>
        <taxon>Actinomycetota</taxon>
        <taxon>Actinomycetes</taxon>
        <taxon>Streptosporangiales</taxon>
        <taxon>Streptosporangiaceae</taxon>
        <taxon>Streptosporangium</taxon>
    </lineage>
</organism>
<dbReference type="GO" id="GO:0016740">
    <property type="term" value="F:transferase activity"/>
    <property type="evidence" value="ECO:0007669"/>
    <property type="project" value="UniProtKB-KW"/>
</dbReference>
<proteinExistence type="inferred from homology"/>
<dbReference type="RefSeq" id="WP_343974901.1">
    <property type="nucleotide sequence ID" value="NZ_BAAAGK010000127.1"/>
</dbReference>